<gene>
    <name evidence="2" type="ORF">C8P69_10587</name>
</gene>
<sequence length="317" mass="34346">MIRGGLIRSGRKALAGLAMVFVVLAGVLPAPGQSTTTTLSFQLPGGNRTALMVDHAQGRRAPVVLVLHDENGSPEQIRRYFTWDEVGGREKLILIYPQGVRGAWNDGRPTDGRRFNPLARVDDVAFIRTLLSELETRGRLDRRRVYVVGVGGGGHMVHRLLCEAGDLFAAGAPLLASLSIIWARSCPASAVPVVMVAGTEDRITPFGGRGSGSDPDSGMVSVPDTLTFYRGRNGCTGTGERALPDQDSTDNSRITILEGTGCRHAARLYRVDGGGHHTPTRAERRMRPVVGAMLGQPNHDMETDEEIWAFFADKRRP</sequence>
<organism evidence="2 3">
    <name type="scientific">Phreatobacter oligotrophus</name>
    <dbReference type="NCBI Taxonomy" id="1122261"/>
    <lineage>
        <taxon>Bacteria</taxon>
        <taxon>Pseudomonadati</taxon>
        <taxon>Pseudomonadota</taxon>
        <taxon>Alphaproteobacteria</taxon>
        <taxon>Hyphomicrobiales</taxon>
        <taxon>Phreatobacteraceae</taxon>
        <taxon>Phreatobacter</taxon>
    </lineage>
</organism>
<dbReference type="RefSeq" id="WP_108177713.1">
    <property type="nucleotide sequence ID" value="NZ_PZZL01000005.1"/>
</dbReference>
<evidence type="ECO:0000313" key="2">
    <source>
        <dbReference type="EMBL" id="PTM54937.1"/>
    </source>
</evidence>
<keyword evidence="1" id="KW-0732">Signal</keyword>
<name>A0A2T4Z2C8_9HYPH</name>
<dbReference type="InterPro" id="IPR050955">
    <property type="entry name" value="Plant_Biomass_Hydrol_Est"/>
</dbReference>
<evidence type="ECO:0000256" key="1">
    <source>
        <dbReference type="ARBA" id="ARBA00022729"/>
    </source>
</evidence>
<keyword evidence="3" id="KW-1185">Reference proteome</keyword>
<dbReference type="PANTHER" id="PTHR43037">
    <property type="entry name" value="UNNAMED PRODUCT-RELATED"/>
    <property type="match status" value="1"/>
</dbReference>
<proteinExistence type="predicted"/>
<dbReference type="PANTHER" id="PTHR43037:SF1">
    <property type="entry name" value="BLL1128 PROTEIN"/>
    <property type="match status" value="1"/>
</dbReference>
<accession>A0A2T4Z2C8</accession>
<comment type="caution">
    <text evidence="2">The sequence shown here is derived from an EMBL/GenBank/DDBJ whole genome shotgun (WGS) entry which is preliminary data.</text>
</comment>
<dbReference type="OrthoDB" id="9767239at2"/>
<dbReference type="Gene3D" id="3.40.50.1820">
    <property type="entry name" value="alpha/beta hydrolase"/>
    <property type="match status" value="1"/>
</dbReference>
<dbReference type="Proteomes" id="UP000241808">
    <property type="component" value="Unassembled WGS sequence"/>
</dbReference>
<dbReference type="SUPFAM" id="SSF53474">
    <property type="entry name" value="alpha/beta-Hydrolases"/>
    <property type="match status" value="1"/>
</dbReference>
<protein>
    <submittedName>
        <fullName evidence="2">Polyhydroxybutyrate depolymerase</fullName>
    </submittedName>
</protein>
<dbReference type="AlphaFoldDB" id="A0A2T4Z2C8"/>
<reference evidence="2 3" key="1">
    <citation type="submission" date="2018-04" db="EMBL/GenBank/DDBJ databases">
        <title>Genomic Encyclopedia of Archaeal and Bacterial Type Strains, Phase II (KMG-II): from individual species to whole genera.</title>
        <authorList>
            <person name="Goeker M."/>
        </authorList>
    </citation>
    <scope>NUCLEOTIDE SEQUENCE [LARGE SCALE GENOMIC DNA]</scope>
    <source>
        <strain evidence="2 3">DSM 25521</strain>
    </source>
</reference>
<evidence type="ECO:0000313" key="3">
    <source>
        <dbReference type="Proteomes" id="UP000241808"/>
    </source>
</evidence>
<dbReference type="InterPro" id="IPR029058">
    <property type="entry name" value="AB_hydrolase_fold"/>
</dbReference>
<dbReference type="EMBL" id="PZZL01000005">
    <property type="protein sequence ID" value="PTM54937.1"/>
    <property type="molecule type" value="Genomic_DNA"/>
</dbReference>